<gene>
    <name evidence="3" type="ORF">B0T16DRAFT_406719</name>
</gene>
<evidence type="ECO:0000256" key="1">
    <source>
        <dbReference type="SAM" id="SignalP"/>
    </source>
</evidence>
<dbReference type="PANTHER" id="PTHR30024:SF42">
    <property type="entry name" value="ALIPHATIC SULFONATES-BINDING PROTEIN-RELATED"/>
    <property type="match status" value="1"/>
</dbReference>
<dbReference type="Pfam" id="PF09084">
    <property type="entry name" value="NMT1"/>
    <property type="match status" value="1"/>
</dbReference>
<accession>A0AA39YHI5</accession>
<reference evidence="3" key="1">
    <citation type="submission" date="2023-06" db="EMBL/GenBank/DDBJ databases">
        <title>Genome-scale phylogeny and comparative genomics of the fungal order Sordariales.</title>
        <authorList>
            <consortium name="Lawrence Berkeley National Laboratory"/>
            <person name="Hensen N."/>
            <person name="Bonometti L."/>
            <person name="Westerberg I."/>
            <person name="Brannstrom I.O."/>
            <person name="Guillou S."/>
            <person name="Cros-Aarteil S."/>
            <person name="Calhoun S."/>
            <person name="Haridas S."/>
            <person name="Kuo A."/>
            <person name="Mondo S."/>
            <person name="Pangilinan J."/>
            <person name="Riley R."/>
            <person name="Labutti K."/>
            <person name="Andreopoulos B."/>
            <person name="Lipzen A."/>
            <person name="Chen C."/>
            <person name="Yanf M."/>
            <person name="Daum C."/>
            <person name="Ng V."/>
            <person name="Clum A."/>
            <person name="Steindorff A."/>
            <person name="Ohm R."/>
            <person name="Martin F."/>
            <person name="Silar P."/>
            <person name="Natvig D."/>
            <person name="Lalanne C."/>
            <person name="Gautier V."/>
            <person name="Ament-Velasquez S.L."/>
            <person name="Kruys A."/>
            <person name="Hutchinson M.I."/>
            <person name="Powell A.J."/>
            <person name="Barry K."/>
            <person name="Miller A.N."/>
            <person name="Grigoriev I.V."/>
            <person name="Debuchy R."/>
            <person name="Gladieux P."/>
            <person name="Thoren M.H."/>
            <person name="Johannesson H."/>
        </authorList>
    </citation>
    <scope>NUCLEOTIDE SEQUENCE</scope>
    <source>
        <strain evidence="3">SMH2532-1</strain>
    </source>
</reference>
<feature type="chain" id="PRO_5041279725" description="SsuA/THI5-like domain-containing protein" evidence="1">
    <location>
        <begin position="20"/>
        <end position="312"/>
    </location>
</feature>
<evidence type="ECO:0000313" key="3">
    <source>
        <dbReference type="EMBL" id="KAK0652738.1"/>
    </source>
</evidence>
<evidence type="ECO:0000259" key="2">
    <source>
        <dbReference type="Pfam" id="PF09084"/>
    </source>
</evidence>
<comment type="caution">
    <text evidence="3">The sequence shown here is derived from an EMBL/GenBank/DDBJ whole genome shotgun (WGS) entry which is preliminary data.</text>
</comment>
<feature type="domain" description="SsuA/THI5-like" evidence="2">
    <location>
        <begin position="85"/>
        <end position="238"/>
    </location>
</feature>
<sequence length="312" mass="34140">MRPILALGLAAAALPTATALKVGANDAWIEHTPFGYSHKNFYKGDASIISGGVASLASGAELGGNAETQGLKQYVTHKNYRLIYIVVEATYRLVANKASGIKTLADFKGKKIGTFSGSSAQVFVDTLLGSAGLERGQYSTVSGGMCMRAPCGANTFPSQLKSKAIDAFGCWETAVELGIEAVGEENVVVFKNASLYREIYSLYATTENLKNANTRKQIVQYVKALNDTLDVFRNDPEKVYPFVAKECGVDIPVLRKVWPEHKWGPGDMGEGLIDFLEREDKYLAKVDKRKEATREELKRFVDTSVYEEALKL</sequence>
<dbReference type="InterPro" id="IPR015168">
    <property type="entry name" value="SsuA/THI5"/>
</dbReference>
<protein>
    <recommendedName>
        <fullName evidence="2">SsuA/THI5-like domain-containing protein</fullName>
    </recommendedName>
</protein>
<keyword evidence="4" id="KW-1185">Reference proteome</keyword>
<organism evidence="3 4">
    <name type="scientific">Cercophora newfieldiana</name>
    <dbReference type="NCBI Taxonomy" id="92897"/>
    <lineage>
        <taxon>Eukaryota</taxon>
        <taxon>Fungi</taxon>
        <taxon>Dikarya</taxon>
        <taxon>Ascomycota</taxon>
        <taxon>Pezizomycotina</taxon>
        <taxon>Sordariomycetes</taxon>
        <taxon>Sordariomycetidae</taxon>
        <taxon>Sordariales</taxon>
        <taxon>Lasiosphaeriaceae</taxon>
        <taxon>Cercophora</taxon>
    </lineage>
</organism>
<dbReference type="EMBL" id="JAULSV010000002">
    <property type="protein sequence ID" value="KAK0652738.1"/>
    <property type="molecule type" value="Genomic_DNA"/>
</dbReference>
<dbReference type="Proteomes" id="UP001174936">
    <property type="component" value="Unassembled WGS sequence"/>
</dbReference>
<dbReference type="AlphaFoldDB" id="A0AA39YHI5"/>
<dbReference type="Gene3D" id="3.40.190.10">
    <property type="entry name" value="Periplasmic binding protein-like II"/>
    <property type="match status" value="2"/>
</dbReference>
<evidence type="ECO:0000313" key="4">
    <source>
        <dbReference type="Proteomes" id="UP001174936"/>
    </source>
</evidence>
<dbReference type="SUPFAM" id="SSF53850">
    <property type="entry name" value="Periplasmic binding protein-like II"/>
    <property type="match status" value="1"/>
</dbReference>
<proteinExistence type="predicted"/>
<keyword evidence="1" id="KW-0732">Signal</keyword>
<feature type="signal peptide" evidence="1">
    <location>
        <begin position="1"/>
        <end position="19"/>
    </location>
</feature>
<name>A0AA39YHI5_9PEZI</name>
<dbReference type="PANTHER" id="PTHR30024">
    <property type="entry name" value="ALIPHATIC SULFONATES-BINDING PROTEIN-RELATED"/>
    <property type="match status" value="1"/>
</dbReference>